<dbReference type="PROSITE" id="PS50294">
    <property type="entry name" value="WD_REPEATS_REGION"/>
    <property type="match status" value="1"/>
</dbReference>
<dbReference type="SMART" id="SM00320">
    <property type="entry name" value="WD40"/>
    <property type="match status" value="2"/>
</dbReference>
<evidence type="ECO:0000313" key="4">
    <source>
        <dbReference type="EMBL" id="KAF1950106.1"/>
    </source>
</evidence>
<dbReference type="Proteomes" id="UP000800035">
    <property type="component" value="Unassembled WGS sequence"/>
</dbReference>
<dbReference type="AlphaFoldDB" id="A0A6A5TH27"/>
<evidence type="ECO:0000256" key="2">
    <source>
        <dbReference type="ARBA" id="ARBA00022737"/>
    </source>
</evidence>
<name>A0A6A5TH27_9PLEO</name>
<keyword evidence="1 3" id="KW-0853">WD repeat</keyword>
<dbReference type="InterPro" id="IPR001680">
    <property type="entry name" value="WD40_rpt"/>
</dbReference>
<protein>
    <submittedName>
        <fullName evidence="4">Uncharacterized protein</fullName>
    </submittedName>
</protein>
<dbReference type="PANTHER" id="PTHR44129">
    <property type="entry name" value="WD REPEAT-CONTAINING PROTEIN POP1"/>
    <property type="match status" value="1"/>
</dbReference>
<dbReference type="Pfam" id="PF00400">
    <property type="entry name" value="WD40"/>
    <property type="match status" value="2"/>
</dbReference>
<dbReference type="EMBL" id="ML977028">
    <property type="protein sequence ID" value="KAF1950106.1"/>
    <property type="molecule type" value="Genomic_DNA"/>
</dbReference>
<reference evidence="4" key="1">
    <citation type="journal article" date="2020" name="Stud. Mycol.">
        <title>101 Dothideomycetes genomes: a test case for predicting lifestyles and emergence of pathogens.</title>
        <authorList>
            <person name="Haridas S."/>
            <person name="Albert R."/>
            <person name="Binder M."/>
            <person name="Bloem J."/>
            <person name="Labutti K."/>
            <person name="Salamov A."/>
            <person name="Andreopoulos B."/>
            <person name="Baker S."/>
            <person name="Barry K."/>
            <person name="Bills G."/>
            <person name="Bluhm B."/>
            <person name="Cannon C."/>
            <person name="Castanera R."/>
            <person name="Culley D."/>
            <person name="Daum C."/>
            <person name="Ezra D."/>
            <person name="Gonzalez J."/>
            <person name="Henrissat B."/>
            <person name="Kuo A."/>
            <person name="Liang C."/>
            <person name="Lipzen A."/>
            <person name="Lutzoni F."/>
            <person name="Magnuson J."/>
            <person name="Mondo S."/>
            <person name="Nolan M."/>
            <person name="Ohm R."/>
            <person name="Pangilinan J."/>
            <person name="Park H.-J."/>
            <person name="Ramirez L."/>
            <person name="Alfaro M."/>
            <person name="Sun H."/>
            <person name="Tritt A."/>
            <person name="Yoshinaga Y."/>
            <person name="Zwiers L.-H."/>
            <person name="Turgeon B."/>
            <person name="Goodwin S."/>
            <person name="Spatafora J."/>
            <person name="Crous P."/>
            <person name="Grigoriev I."/>
        </authorList>
    </citation>
    <scope>NUCLEOTIDE SEQUENCE</scope>
    <source>
        <strain evidence="4">CBS 675.92</strain>
    </source>
</reference>
<evidence type="ECO:0000256" key="3">
    <source>
        <dbReference type="PROSITE-ProRule" id="PRU00221"/>
    </source>
</evidence>
<keyword evidence="5" id="KW-1185">Reference proteome</keyword>
<evidence type="ECO:0000256" key="1">
    <source>
        <dbReference type="ARBA" id="ARBA00022574"/>
    </source>
</evidence>
<gene>
    <name evidence="4" type="ORF">CC80DRAFT_520100</name>
</gene>
<dbReference type="OrthoDB" id="674604at2759"/>
<dbReference type="InterPro" id="IPR036322">
    <property type="entry name" value="WD40_repeat_dom_sf"/>
</dbReference>
<feature type="repeat" description="WD" evidence="3">
    <location>
        <begin position="369"/>
        <end position="394"/>
    </location>
</feature>
<dbReference type="Gene3D" id="2.130.10.10">
    <property type="entry name" value="YVTN repeat-like/Quinoprotein amine dehydrogenase"/>
    <property type="match status" value="2"/>
</dbReference>
<evidence type="ECO:0000313" key="5">
    <source>
        <dbReference type="Proteomes" id="UP000800035"/>
    </source>
</evidence>
<dbReference type="InterPro" id="IPR050349">
    <property type="entry name" value="WD_LIS1/nudF_dynein_reg"/>
</dbReference>
<dbReference type="PROSITE" id="PS50082">
    <property type="entry name" value="WD_REPEATS_2"/>
    <property type="match status" value="3"/>
</dbReference>
<dbReference type="SUPFAM" id="SSF50978">
    <property type="entry name" value="WD40 repeat-like"/>
    <property type="match status" value="1"/>
</dbReference>
<sequence>MIARDIRVYLEHELTTIREEWSLPLEWPKEKSIQTLVNMLVPLFIFATMYETKDVSKLSMTYLPILNPLFTTQSKKEKRNLSREFQEIVGSIVVLESPLSINSLACLLGKASNDVTGQLRSLHSVLSIPNRNDAPVRLLHLSFREFLVDTSNEESPFWVDERVRNERLASYCLELMSSPDGLRQNMCGLQPGTLRSEIAEGKITRHLSSELQYACRYWVNHLKQSQRPISDKGTTDTFLQKHFLHWLEAMSLIGDTTKCIYLLETLYAPLQLYSSALIFALEASIVRRAFVDEMSGSIRALSKREDDWDACRSVLEGHTDWVSAVAFSRDGQLVASASHDSTVRLVASASHDSTVRVWEAATGSCRSVLEGHTDWVTAVAFSPDGQYIQTNCGDIPLHSPTTPSPSFQRAQCYGFLLNIDQLVLQLAKA</sequence>
<keyword evidence="2" id="KW-0677">Repeat</keyword>
<dbReference type="InterPro" id="IPR015943">
    <property type="entry name" value="WD40/YVTN_repeat-like_dom_sf"/>
</dbReference>
<organism evidence="4 5">
    <name type="scientific">Byssothecium circinans</name>
    <dbReference type="NCBI Taxonomy" id="147558"/>
    <lineage>
        <taxon>Eukaryota</taxon>
        <taxon>Fungi</taxon>
        <taxon>Dikarya</taxon>
        <taxon>Ascomycota</taxon>
        <taxon>Pezizomycotina</taxon>
        <taxon>Dothideomycetes</taxon>
        <taxon>Pleosporomycetidae</taxon>
        <taxon>Pleosporales</taxon>
        <taxon>Massarineae</taxon>
        <taxon>Massarinaceae</taxon>
        <taxon>Byssothecium</taxon>
    </lineage>
</organism>
<proteinExistence type="predicted"/>
<feature type="repeat" description="WD" evidence="3">
    <location>
        <begin position="315"/>
        <end position="345"/>
    </location>
</feature>
<feature type="repeat" description="WD" evidence="3">
    <location>
        <begin position="346"/>
        <end position="368"/>
    </location>
</feature>
<accession>A0A6A5TH27</accession>